<dbReference type="RefSeq" id="WP_194020048.1">
    <property type="nucleotide sequence ID" value="NZ_JADEVV010000031.1"/>
</dbReference>
<proteinExistence type="predicted"/>
<keyword evidence="3" id="KW-1185">Reference proteome</keyword>
<evidence type="ECO:0000259" key="1">
    <source>
        <dbReference type="Pfam" id="PF01850"/>
    </source>
</evidence>
<dbReference type="SUPFAM" id="SSF88723">
    <property type="entry name" value="PIN domain-like"/>
    <property type="match status" value="1"/>
</dbReference>
<dbReference type="InterPro" id="IPR029060">
    <property type="entry name" value="PIN-like_dom_sf"/>
</dbReference>
<evidence type="ECO:0000313" key="2">
    <source>
        <dbReference type="EMBL" id="MBE9254462.1"/>
    </source>
</evidence>
<gene>
    <name evidence="2" type="ORF">IQ217_11535</name>
</gene>
<dbReference type="PANTHER" id="PTHR36173">
    <property type="entry name" value="RIBONUCLEASE VAPC16-RELATED"/>
    <property type="match status" value="1"/>
</dbReference>
<feature type="domain" description="PIN" evidence="1">
    <location>
        <begin position="4"/>
        <end position="119"/>
    </location>
</feature>
<organism evidence="2 3">
    <name type="scientific">Synechocystis salina LEGE 00031</name>
    <dbReference type="NCBI Taxonomy" id="1828736"/>
    <lineage>
        <taxon>Bacteria</taxon>
        <taxon>Bacillati</taxon>
        <taxon>Cyanobacteriota</taxon>
        <taxon>Cyanophyceae</taxon>
        <taxon>Synechococcales</taxon>
        <taxon>Merismopediaceae</taxon>
        <taxon>Synechocystis</taxon>
    </lineage>
</organism>
<dbReference type="Gene3D" id="3.40.50.1010">
    <property type="entry name" value="5'-nuclease"/>
    <property type="match status" value="1"/>
</dbReference>
<dbReference type="Pfam" id="PF01850">
    <property type="entry name" value="PIN"/>
    <property type="match status" value="1"/>
</dbReference>
<accession>A0ABR9VSZ6</accession>
<dbReference type="Proteomes" id="UP000658720">
    <property type="component" value="Unassembled WGS sequence"/>
</dbReference>
<dbReference type="CDD" id="cd09872">
    <property type="entry name" value="PIN_Sll0205-like"/>
    <property type="match status" value="1"/>
</dbReference>
<dbReference type="InterPro" id="IPR002716">
    <property type="entry name" value="PIN_dom"/>
</dbReference>
<name>A0ABR9VSZ6_9SYNC</name>
<dbReference type="PANTHER" id="PTHR36173:SF2">
    <property type="entry name" value="RIBONUCLEASE VAPC16"/>
    <property type="match status" value="1"/>
</dbReference>
<evidence type="ECO:0000313" key="3">
    <source>
        <dbReference type="Proteomes" id="UP000658720"/>
    </source>
</evidence>
<dbReference type="InterPro" id="IPR041705">
    <property type="entry name" value="PIN_Sll0205"/>
</dbReference>
<sequence>MKLLLDTHILLWWLGNDRRLTLDERTVITNPEYFVFVSAASIWEMSIKKSLGKLSTPDNLLAVLKANNFRVLDITAEHSLAIANLPEYHKDPFDRMLIVQAQTEGLTLISQDSKFSQYDVNLLT</sequence>
<dbReference type="EMBL" id="JADEVV010000031">
    <property type="protein sequence ID" value="MBE9254462.1"/>
    <property type="molecule type" value="Genomic_DNA"/>
</dbReference>
<reference evidence="2 3" key="1">
    <citation type="submission" date="2020-10" db="EMBL/GenBank/DDBJ databases">
        <authorList>
            <person name="Castelo-Branco R."/>
            <person name="Eusebio N."/>
            <person name="Adriana R."/>
            <person name="Vieira A."/>
            <person name="Brugerolle De Fraissinette N."/>
            <person name="Rezende De Castro R."/>
            <person name="Schneider M.P."/>
            <person name="Vasconcelos V."/>
            <person name="Leao P.N."/>
        </authorList>
    </citation>
    <scope>NUCLEOTIDE SEQUENCE [LARGE SCALE GENOMIC DNA]</scope>
    <source>
        <strain evidence="2 3">LEGE 00031</strain>
    </source>
</reference>
<comment type="caution">
    <text evidence="2">The sequence shown here is derived from an EMBL/GenBank/DDBJ whole genome shotgun (WGS) entry which is preliminary data.</text>
</comment>
<protein>
    <submittedName>
        <fullName evidence="2">Type II toxin-antitoxin system VapC family toxin</fullName>
    </submittedName>
</protein>
<dbReference type="InterPro" id="IPR052919">
    <property type="entry name" value="TA_system_RNase"/>
</dbReference>